<dbReference type="Pfam" id="PF13689">
    <property type="entry name" value="DUF4154"/>
    <property type="match status" value="1"/>
</dbReference>
<accession>A0A8S0Y6A3</accession>
<dbReference type="Proteomes" id="UP000494216">
    <property type="component" value="Unassembled WGS sequence"/>
</dbReference>
<comment type="caution">
    <text evidence="1">The sequence shown here is derived from an EMBL/GenBank/DDBJ whole genome shotgun (WGS) entry which is preliminary data.</text>
</comment>
<protein>
    <submittedName>
        <fullName evidence="1">Putative transmembrane protein</fullName>
    </submittedName>
</protein>
<name>A0A8S0Y6A3_9GAMM</name>
<dbReference type="AlphaFoldDB" id="A0A8S0Y6A3"/>
<proteinExistence type="predicted"/>
<evidence type="ECO:0000313" key="2">
    <source>
        <dbReference type="Proteomes" id="UP000494216"/>
    </source>
</evidence>
<dbReference type="RefSeq" id="WP_174625774.1">
    <property type="nucleotide sequence ID" value="NZ_CADCXN010000058.1"/>
</dbReference>
<dbReference type="InterPro" id="IPR025293">
    <property type="entry name" value="YfiR/HmsC-like"/>
</dbReference>
<keyword evidence="1" id="KW-0812">Transmembrane</keyword>
<keyword evidence="2" id="KW-1185">Reference proteome</keyword>
<evidence type="ECO:0000313" key="1">
    <source>
        <dbReference type="EMBL" id="CAA9890863.1"/>
    </source>
</evidence>
<keyword evidence="1" id="KW-0472">Membrane</keyword>
<gene>
    <name evidence="1" type="ORF">METHB2_30067</name>
</gene>
<sequence length="198" mass="21562">MEFLTILQRIVTRSNRAHLWLFVFMALTSGAVATAHAGVEEYALKAAFLYKFGLFVEWPGSAFSSPSSPVNLCIAGEDPFGEALDKVVAGGRINGRNVMIHRLKEMEPDSSCHILFIGGSDAESKARMIKSVRGRNVLTVTDAGNSETSAAIINFVIADNRVRFDINDEAAAQNGLVLSSKLMSLALNVKKRTSKENR</sequence>
<reference evidence="1 2" key="1">
    <citation type="submission" date="2020-02" db="EMBL/GenBank/DDBJ databases">
        <authorList>
            <person name="Hogendoorn C."/>
        </authorList>
    </citation>
    <scope>NUCLEOTIDE SEQUENCE [LARGE SCALE GENOMIC DNA]</scope>
    <source>
        <strain evidence="1">METHB21</strain>
    </source>
</reference>
<organism evidence="1 2">
    <name type="scientific">Candidatus Methylobacter favarea</name>
    <dbReference type="NCBI Taxonomy" id="2707345"/>
    <lineage>
        <taxon>Bacteria</taxon>
        <taxon>Pseudomonadati</taxon>
        <taxon>Pseudomonadota</taxon>
        <taxon>Gammaproteobacteria</taxon>
        <taxon>Methylococcales</taxon>
        <taxon>Methylococcaceae</taxon>
        <taxon>Methylobacter</taxon>
    </lineage>
</organism>
<dbReference type="EMBL" id="CADCXN010000058">
    <property type="protein sequence ID" value="CAA9890863.1"/>
    <property type="molecule type" value="Genomic_DNA"/>
</dbReference>